<evidence type="ECO:0008006" key="3">
    <source>
        <dbReference type="Google" id="ProtNLM"/>
    </source>
</evidence>
<proteinExistence type="predicted"/>
<gene>
    <name evidence="1" type="ORF">ACFR9T_06575</name>
</gene>
<dbReference type="RefSeq" id="WP_256396948.1">
    <property type="nucleotide sequence ID" value="NZ_JANHDL010000004.1"/>
</dbReference>
<name>A0ABD6BYL9_9EURY</name>
<evidence type="ECO:0000313" key="2">
    <source>
        <dbReference type="Proteomes" id="UP001597185"/>
    </source>
</evidence>
<sequence length="87" mass="9686">MTDNPNKFDDPLITEPTHELGFLGDIKIHQDAEDVVTIRLVARDTDDSVDFQVTDHTMIQLAEAAKAAFTKIHGSMASIFDALDRDE</sequence>
<dbReference type="EMBL" id="JBHUDB010000002">
    <property type="protein sequence ID" value="MFD1570252.1"/>
    <property type="molecule type" value="Genomic_DNA"/>
</dbReference>
<evidence type="ECO:0000313" key="1">
    <source>
        <dbReference type="EMBL" id="MFD1570252.1"/>
    </source>
</evidence>
<keyword evidence="2" id="KW-1185">Reference proteome</keyword>
<reference evidence="1 2" key="1">
    <citation type="journal article" date="2019" name="Int. J. Syst. Evol. Microbiol.">
        <title>The Global Catalogue of Microorganisms (GCM) 10K type strain sequencing project: providing services to taxonomists for standard genome sequencing and annotation.</title>
        <authorList>
            <consortium name="The Broad Institute Genomics Platform"/>
            <consortium name="The Broad Institute Genome Sequencing Center for Infectious Disease"/>
            <person name="Wu L."/>
            <person name="Ma J."/>
        </authorList>
    </citation>
    <scope>NUCLEOTIDE SEQUENCE [LARGE SCALE GENOMIC DNA]</scope>
    <source>
        <strain evidence="1 2">CGMCC 1.12689</strain>
    </source>
</reference>
<accession>A0ABD6BYL9</accession>
<dbReference type="Proteomes" id="UP001597185">
    <property type="component" value="Unassembled WGS sequence"/>
</dbReference>
<organism evidence="1 2">
    <name type="scientific">Halorubrum laminariae</name>
    <dbReference type="NCBI Taxonomy" id="1433523"/>
    <lineage>
        <taxon>Archaea</taxon>
        <taxon>Methanobacteriati</taxon>
        <taxon>Methanobacteriota</taxon>
        <taxon>Stenosarchaea group</taxon>
        <taxon>Halobacteria</taxon>
        <taxon>Halobacteriales</taxon>
        <taxon>Haloferacaceae</taxon>
        <taxon>Halorubrum</taxon>
    </lineage>
</organism>
<protein>
    <recommendedName>
        <fullName evidence="3">KEOPS complex Pcc1-like subunit</fullName>
    </recommendedName>
</protein>
<dbReference type="AlphaFoldDB" id="A0ABD6BYL9"/>
<comment type="caution">
    <text evidence="1">The sequence shown here is derived from an EMBL/GenBank/DDBJ whole genome shotgun (WGS) entry which is preliminary data.</text>
</comment>